<protein>
    <submittedName>
        <fullName evidence="1">Uncharacterized protein</fullName>
    </submittedName>
</protein>
<evidence type="ECO:0000313" key="1">
    <source>
        <dbReference type="EMBL" id="KAF6358450.1"/>
    </source>
</evidence>
<name>A0A7J7YAD6_PIPKU</name>
<organism evidence="1 2">
    <name type="scientific">Pipistrellus kuhlii</name>
    <name type="common">Kuhl's pipistrelle</name>
    <dbReference type="NCBI Taxonomy" id="59472"/>
    <lineage>
        <taxon>Eukaryota</taxon>
        <taxon>Metazoa</taxon>
        <taxon>Chordata</taxon>
        <taxon>Craniata</taxon>
        <taxon>Vertebrata</taxon>
        <taxon>Euteleostomi</taxon>
        <taxon>Mammalia</taxon>
        <taxon>Eutheria</taxon>
        <taxon>Laurasiatheria</taxon>
        <taxon>Chiroptera</taxon>
        <taxon>Yangochiroptera</taxon>
        <taxon>Vespertilionidae</taxon>
        <taxon>Pipistrellus</taxon>
    </lineage>
</organism>
<keyword evidence="2" id="KW-1185">Reference proteome</keyword>
<gene>
    <name evidence="1" type="ORF">mPipKuh1_010278</name>
</gene>
<reference evidence="1 2" key="1">
    <citation type="journal article" date="2020" name="Nature">
        <title>Six reference-quality genomes reveal evolution of bat adaptations.</title>
        <authorList>
            <person name="Jebb D."/>
            <person name="Huang Z."/>
            <person name="Pippel M."/>
            <person name="Hughes G.M."/>
            <person name="Lavrichenko K."/>
            <person name="Devanna P."/>
            <person name="Winkler S."/>
            <person name="Jermiin L.S."/>
            <person name="Skirmuntt E.C."/>
            <person name="Katzourakis A."/>
            <person name="Burkitt-Gray L."/>
            <person name="Ray D.A."/>
            <person name="Sullivan K.A.M."/>
            <person name="Roscito J.G."/>
            <person name="Kirilenko B.M."/>
            <person name="Davalos L.M."/>
            <person name="Corthals A.P."/>
            <person name="Power M.L."/>
            <person name="Jones G."/>
            <person name="Ransome R.D."/>
            <person name="Dechmann D.K.N."/>
            <person name="Locatelli A.G."/>
            <person name="Puechmaille S.J."/>
            <person name="Fedrigo O."/>
            <person name="Jarvis E.D."/>
            <person name="Hiller M."/>
            <person name="Vernes S.C."/>
            <person name="Myers E.W."/>
            <person name="Teeling E.C."/>
        </authorList>
    </citation>
    <scope>NUCLEOTIDE SEQUENCE [LARGE SCALE GENOMIC DNA]</scope>
    <source>
        <strain evidence="1">MPipKuh1</strain>
        <tissue evidence="1">Flight muscle</tissue>
    </source>
</reference>
<proteinExistence type="predicted"/>
<sequence length="129" mass="13434">MTQSHNHTLCVRQWGVPTAGTRSTFISEVLFKENKPAWKASAVVTAAPGPFPASQHPGPLTRLCPVPKATALPPKALTTVLPPKALASCNLVSGHQAGSSEGSAVCRPPGSRDLRCLFAKLMPAASLKG</sequence>
<accession>A0A7J7YAD6</accession>
<comment type="caution">
    <text evidence="1">The sequence shown here is derived from an EMBL/GenBank/DDBJ whole genome shotgun (WGS) entry which is preliminary data.</text>
</comment>
<dbReference type="EMBL" id="JACAGB010000006">
    <property type="protein sequence ID" value="KAF6358450.1"/>
    <property type="molecule type" value="Genomic_DNA"/>
</dbReference>
<dbReference type="AlphaFoldDB" id="A0A7J7YAD6"/>
<evidence type="ECO:0000313" key="2">
    <source>
        <dbReference type="Proteomes" id="UP000558488"/>
    </source>
</evidence>
<dbReference type="Proteomes" id="UP000558488">
    <property type="component" value="Unassembled WGS sequence"/>
</dbReference>